<dbReference type="EMBL" id="AP026800">
    <property type="protein sequence ID" value="BDR54550.1"/>
    <property type="molecule type" value="Genomic_DNA"/>
</dbReference>
<evidence type="ECO:0000313" key="3">
    <source>
        <dbReference type="Proteomes" id="UP001321748"/>
    </source>
</evidence>
<keyword evidence="3" id="KW-1185">Reference proteome</keyword>
<dbReference type="InterPro" id="IPR043767">
    <property type="entry name" value="DUF5713"/>
</dbReference>
<gene>
    <name evidence="1" type="ORF">KIMH_06360</name>
    <name evidence="2" type="ORF">KIMH_06610</name>
</gene>
<proteinExistence type="predicted"/>
<dbReference type="Proteomes" id="UP001321748">
    <property type="component" value="Chromosome"/>
</dbReference>
<protein>
    <submittedName>
        <fullName evidence="2">Uncharacterized protein</fullName>
    </submittedName>
</protein>
<evidence type="ECO:0000313" key="2">
    <source>
        <dbReference type="EMBL" id="BDR54550.1"/>
    </source>
</evidence>
<sequence length="98" mass="11410">MADMYGDEYFPDFLVDKVKKVLTELDAFLADKNYTPETVQEAFDKATLQINGLEEEFEENGSEIETAARDSIAETVDHMLQHYDIDIDLEEALREREW</sequence>
<dbReference type="EMBL" id="AP026800">
    <property type="protein sequence ID" value="BDR54525.1"/>
    <property type="molecule type" value="Genomic_DNA"/>
</dbReference>
<reference evidence="2 3" key="1">
    <citation type="journal article" date="2023" name="Microbiol. Spectr.">
        <title>Symbiosis of Carpenter Bees with Uncharacterized Lactic Acid Bacteria Showing NAD Auxotrophy.</title>
        <authorList>
            <person name="Kawasaki S."/>
            <person name="Ozawa K."/>
            <person name="Mori T."/>
            <person name="Yamamoto A."/>
            <person name="Ito M."/>
            <person name="Ohkuma M."/>
            <person name="Sakamoto M."/>
            <person name="Matsutani M."/>
        </authorList>
    </citation>
    <scope>NUCLEOTIDE SEQUENCE [LARGE SCALE GENOMIC DNA]</scope>
    <source>
        <strain evidence="2 3">KimH</strain>
    </source>
</reference>
<accession>A0ABM8BCG3</accession>
<dbReference type="Pfam" id="PF18977">
    <property type="entry name" value="DUF5713"/>
    <property type="match status" value="1"/>
</dbReference>
<name>A0ABM8BCG3_9BIFI</name>
<organism evidence="2 3">
    <name type="scientific">Bombiscardovia apis</name>
    <dbReference type="NCBI Taxonomy" id="2932182"/>
    <lineage>
        <taxon>Bacteria</taxon>
        <taxon>Bacillati</taxon>
        <taxon>Actinomycetota</taxon>
        <taxon>Actinomycetes</taxon>
        <taxon>Bifidobacteriales</taxon>
        <taxon>Bifidobacteriaceae</taxon>
        <taxon>Bombiscardovia</taxon>
    </lineage>
</organism>
<evidence type="ECO:0000313" key="1">
    <source>
        <dbReference type="EMBL" id="BDR54525.1"/>
    </source>
</evidence>